<protein>
    <recommendedName>
        <fullName evidence="4">Glyoxalase</fullName>
    </recommendedName>
</protein>
<dbReference type="STRING" id="474950.SAMN05421771_1000"/>
<reference evidence="2 3" key="1">
    <citation type="submission" date="2016-10" db="EMBL/GenBank/DDBJ databases">
        <authorList>
            <person name="de Groot N.N."/>
        </authorList>
    </citation>
    <scope>NUCLEOTIDE SEQUENCE [LARGE SCALE GENOMIC DNA]</scope>
    <source>
        <strain evidence="2 3">DSM 21001</strain>
    </source>
</reference>
<keyword evidence="1" id="KW-0732">Signal</keyword>
<evidence type="ECO:0000256" key="1">
    <source>
        <dbReference type="SAM" id="SignalP"/>
    </source>
</evidence>
<dbReference type="SUPFAM" id="SSF54593">
    <property type="entry name" value="Glyoxalase/Bleomycin resistance protein/Dihydroxybiphenyl dioxygenase"/>
    <property type="match status" value="2"/>
</dbReference>
<keyword evidence="3" id="KW-1185">Reference proteome</keyword>
<accession>A0A1I6LN83</accession>
<dbReference type="Proteomes" id="UP000199024">
    <property type="component" value="Unassembled WGS sequence"/>
</dbReference>
<organism evidence="2 3">
    <name type="scientific">Granulicella pectinivorans</name>
    <dbReference type="NCBI Taxonomy" id="474950"/>
    <lineage>
        <taxon>Bacteria</taxon>
        <taxon>Pseudomonadati</taxon>
        <taxon>Acidobacteriota</taxon>
        <taxon>Terriglobia</taxon>
        <taxon>Terriglobales</taxon>
        <taxon>Acidobacteriaceae</taxon>
        <taxon>Granulicella</taxon>
    </lineage>
</organism>
<dbReference type="RefSeq" id="WP_089837165.1">
    <property type="nucleotide sequence ID" value="NZ_FOZL01000001.1"/>
</dbReference>
<evidence type="ECO:0008006" key="4">
    <source>
        <dbReference type="Google" id="ProtNLM"/>
    </source>
</evidence>
<proteinExistence type="predicted"/>
<dbReference type="AlphaFoldDB" id="A0A1I6LN83"/>
<gene>
    <name evidence="2" type="ORF">SAMN05421771_1000</name>
</gene>
<dbReference type="OrthoDB" id="107334at2"/>
<name>A0A1I6LN83_9BACT</name>
<dbReference type="InterPro" id="IPR029068">
    <property type="entry name" value="Glyas_Bleomycin-R_OHBP_Dase"/>
</dbReference>
<evidence type="ECO:0000313" key="2">
    <source>
        <dbReference type="EMBL" id="SFS04915.1"/>
    </source>
</evidence>
<evidence type="ECO:0000313" key="3">
    <source>
        <dbReference type="Proteomes" id="UP000199024"/>
    </source>
</evidence>
<sequence>MNREHRTLPTLFLSLWIALLPLEAQTLSGTVAVAPQYGTTHVYVAPRDTDAFVASFLGTFGGASTKQVVTTVTPTPSSTTSQLLQTPSGNISLFGFLTPIPYPFGSERTGLLVEDMDRAVTAARASGAEVVVQAFPDPIGRDAVLRFPGGLMTQIYWHTRPPSSPALAHPPENRIYVSPDAVTAFLHSYLQFSQGHVVNDEAAAPGAEIGRTNYTYRRIHLASKFGKALVMVTDGILPFPYGLETTGYEVDDLDATLKRATSFGAIILTPDAGAHSAMVRFPGGYIAEIHASPR</sequence>
<dbReference type="EMBL" id="FOZL01000001">
    <property type="protein sequence ID" value="SFS04915.1"/>
    <property type="molecule type" value="Genomic_DNA"/>
</dbReference>
<feature type="signal peptide" evidence="1">
    <location>
        <begin position="1"/>
        <end position="24"/>
    </location>
</feature>
<feature type="chain" id="PRO_5011671081" description="Glyoxalase" evidence="1">
    <location>
        <begin position="25"/>
        <end position="294"/>
    </location>
</feature>